<dbReference type="AlphaFoldDB" id="A0A3B3QAM2"/>
<reference evidence="2" key="1">
    <citation type="submission" date="2025-08" db="UniProtKB">
        <authorList>
            <consortium name="Ensembl"/>
        </authorList>
    </citation>
    <scope>IDENTIFICATION</scope>
</reference>
<evidence type="ECO:0000313" key="2">
    <source>
        <dbReference type="Ensembl" id="ENSPKIP00000002680.1"/>
    </source>
</evidence>
<evidence type="ECO:0000313" key="3">
    <source>
        <dbReference type="Proteomes" id="UP000261540"/>
    </source>
</evidence>
<evidence type="ECO:0000256" key="1">
    <source>
        <dbReference type="SAM" id="MobiDB-lite"/>
    </source>
</evidence>
<dbReference type="STRING" id="1676925.ENSPKIP00000002680"/>
<name>A0A3B3QAM2_9TELE</name>
<accession>A0A3B3QAM2</accession>
<protein>
    <submittedName>
        <fullName evidence="2">Uncharacterized protein</fullName>
    </submittedName>
</protein>
<dbReference type="Proteomes" id="UP000261540">
    <property type="component" value="Unplaced"/>
</dbReference>
<feature type="region of interest" description="Disordered" evidence="1">
    <location>
        <begin position="1"/>
        <end position="25"/>
    </location>
</feature>
<sequence>MSGDRCGGHVISGSTTEELSVSGHTRRIRQLPVTRQEQVSTREDSKDYYQYKEVTLDDDCSLTEDDEGLEATVKVTWEHAEGTGSVDHSIFKDAHKLSQIPETVDDFLQNFFIKTRMHGMLQSSQTEWHDTAQKGELRAELVEIYQRLPSSRVTRIALNAKHNLIVLFPRQIKEKCHGKTRK</sequence>
<feature type="compositionally biased region" description="Polar residues" evidence="1">
    <location>
        <begin position="12"/>
        <end position="23"/>
    </location>
</feature>
<reference evidence="2" key="2">
    <citation type="submission" date="2025-09" db="UniProtKB">
        <authorList>
            <consortium name="Ensembl"/>
        </authorList>
    </citation>
    <scope>IDENTIFICATION</scope>
</reference>
<dbReference type="Ensembl" id="ENSPKIT00000026629.1">
    <property type="protein sequence ID" value="ENSPKIP00000002680.1"/>
    <property type="gene ID" value="ENSPKIG00000020481.1"/>
</dbReference>
<organism evidence="2 3">
    <name type="scientific">Paramormyrops kingsleyae</name>
    <dbReference type="NCBI Taxonomy" id="1676925"/>
    <lineage>
        <taxon>Eukaryota</taxon>
        <taxon>Metazoa</taxon>
        <taxon>Chordata</taxon>
        <taxon>Craniata</taxon>
        <taxon>Vertebrata</taxon>
        <taxon>Euteleostomi</taxon>
        <taxon>Actinopterygii</taxon>
        <taxon>Neopterygii</taxon>
        <taxon>Teleostei</taxon>
        <taxon>Osteoglossocephala</taxon>
        <taxon>Osteoglossomorpha</taxon>
        <taxon>Osteoglossiformes</taxon>
        <taxon>Mormyridae</taxon>
        <taxon>Paramormyrops</taxon>
    </lineage>
</organism>
<proteinExistence type="predicted"/>
<keyword evidence="3" id="KW-1185">Reference proteome</keyword>